<proteinExistence type="predicted"/>
<dbReference type="EMBL" id="CM044707">
    <property type="protein sequence ID" value="KAI5653932.1"/>
    <property type="molecule type" value="Genomic_DNA"/>
</dbReference>
<evidence type="ECO:0000313" key="1">
    <source>
        <dbReference type="EMBL" id="KAI5653932.1"/>
    </source>
</evidence>
<keyword evidence="2" id="KW-1185">Reference proteome</keyword>
<protein>
    <submittedName>
        <fullName evidence="1">Uncharacterized protein</fullName>
    </submittedName>
</protein>
<comment type="caution">
    <text evidence="1">The sequence shown here is derived from an EMBL/GenBank/DDBJ whole genome shotgun (WGS) entry which is preliminary data.</text>
</comment>
<accession>A0ACC0A0G4</accession>
<dbReference type="Proteomes" id="UP001060085">
    <property type="component" value="Linkage Group LG07"/>
</dbReference>
<evidence type="ECO:0000313" key="2">
    <source>
        <dbReference type="Proteomes" id="UP001060085"/>
    </source>
</evidence>
<name>A0ACC0A0G4_CATRO</name>
<organism evidence="1 2">
    <name type="scientific">Catharanthus roseus</name>
    <name type="common">Madagascar periwinkle</name>
    <name type="synonym">Vinca rosea</name>
    <dbReference type="NCBI Taxonomy" id="4058"/>
    <lineage>
        <taxon>Eukaryota</taxon>
        <taxon>Viridiplantae</taxon>
        <taxon>Streptophyta</taxon>
        <taxon>Embryophyta</taxon>
        <taxon>Tracheophyta</taxon>
        <taxon>Spermatophyta</taxon>
        <taxon>Magnoliopsida</taxon>
        <taxon>eudicotyledons</taxon>
        <taxon>Gunneridae</taxon>
        <taxon>Pentapetalae</taxon>
        <taxon>asterids</taxon>
        <taxon>lamiids</taxon>
        <taxon>Gentianales</taxon>
        <taxon>Apocynaceae</taxon>
        <taxon>Rauvolfioideae</taxon>
        <taxon>Vinceae</taxon>
        <taxon>Catharanthinae</taxon>
        <taxon>Catharanthus</taxon>
    </lineage>
</organism>
<gene>
    <name evidence="1" type="ORF">M9H77_31119</name>
</gene>
<sequence length="160" mass="17936">MSLTSARPYPGRLWGRNEAFIATVLYFVIWSAISVLVAASTIAAKLVNSKRAKARCRSTYNPFTNWRVLCSSMSIRRSREPSLEPRALIPPVIPCTPLLGNEPSRTYQAALCYPSRWGLLTQPSSKQPLPQSMIWSQTQYRLEANPPTVLRPLSTGLDQE</sequence>
<reference evidence="2" key="1">
    <citation type="journal article" date="2023" name="Nat. Plants">
        <title>Single-cell RNA sequencing provides a high-resolution roadmap for understanding the multicellular compartmentation of specialized metabolism.</title>
        <authorList>
            <person name="Sun S."/>
            <person name="Shen X."/>
            <person name="Li Y."/>
            <person name="Li Y."/>
            <person name="Wang S."/>
            <person name="Li R."/>
            <person name="Zhang H."/>
            <person name="Shen G."/>
            <person name="Guo B."/>
            <person name="Wei J."/>
            <person name="Xu J."/>
            <person name="St-Pierre B."/>
            <person name="Chen S."/>
            <person name="Sun C."/>
        </authorList>
    </citation>
    <scope>NUCLEOTIDE SEQUENCE [LARGE SCALE GENOMIC DNA]</scope>
</reference>